<dbReference type="PANTHER" id="PTHR43531:SF14">
    <property type="entry name" value="METHYL-ACCEPTING CHEMOTAXIS PROTEIN I-RELATED"/>
    <property type="match status" value="1"/>
</dbReference>
<dbReference type="PRINTS" id="PR00260">
    <property type="entry name" value="CHEMTRNSDUCR"/>
</dbReference>
<proteinExistence type="inferred from homology"/>
<feature type="region of interest" description="Disordered" evidence="5">
    <location>
        <begin position="574"/>
        <end position="597"/>
    </location>
</feature>
<comment type="caution">
    <text evidence="8">The sequence shown here is derived from an EMBL/GenBank/DDBJ whole genome shotgun (WGS) entry which is preliminary data.</text>
</comment>
<dbReference type="Pfam" id="PF00015">
    <property type="entry name" value="MCPsignal"/>
    <property type="match status" value="1"/>
</dbReference>
<organism evidence="8 9">
    <name type="scientific">Telluria antibiotica</name>
    <dbReference type="NCBI Taxonomy" id="2717319"/>
    <lineage>
        <taxon>Bacteria</taxon>
        <taxon>Pseudomonadati</taxon>
        <taxon>Pseudomonadota</taxon>
        <taxon>Betaproteobacteria</taxon>
        <taxon>Burkholderiales</taxon>
        <taxon>Oxalobacteraceae</taxon>
        <taxon>Telluria group</taxon>
        <taxon>Telluria</taxon>
    </lineage>
</organism>
<evidence type="ECO:0000256" key="4">
    <source>
        <dbReference type="SAM" id="Coils"/>
    </source>
</evidence>
<keyword evidence="9" id="KW-1185">Reference proteome</keyword>
<dbReference type="Gene3D" id="1.10.287.950">
    <property type="entry name" value="Methyl-accepting chemotaxis protein"/>
    <property type="match status" value="1"/>
</dbReference>
<feature type="domain" description="Methyl-accepting transducer" evidence="7">
    <location>
        <begin position="270"/>
        <end position="499"/>
    </location>
</feature>
<sequence length="597" mass="63143">MKVGTRLTLGFLTVVMLGAIVAGIAVYNMAQMNERAKVMYQKELLGISYVKEANINVVYIGRALRGALLAPTEEQRARILGNLDKYKQALQQNLDNARPLFYTEDGKRTFAEADAQVRDFDGLITELIKRMKAEPLAQQHASVDFLFDTFLPKAQSIDEKMATLARFKEKLAEQNNLHNKSEYESSRTTLLVLVVLSAMAGFGFGIVITRALTRQLGGEPGYAAEVAGRIADGDLGTEVQLRAGDETSLLFAMKSMRDRLARIVSEVRQGTDMIASASGQIASGNLDLSSRTEQQASSLEETASSMEELTSTVKQNADNARQANVLAQTASTVAGQGGLVVAQVVQTMGSINDSSKKIVDIIAVIDGIAFQTNILALNAAVEAARAGEQGRGFAVVAGEVRTLAQRSAAAAKEIKTLIGDSVDKVATGTRLVDKAGSTMHEVVESIQHVTDIMAEISAASQEQTSGIEQINQAISQMDNVTQQNAGLVEEAAAASEALQNQAGKLAELVSVFRIDGRAAGAAPSAPPAPPMPPAPARAAAPAPAARVTRARATLAAPAAKPAFVKPAIKPAGKAVPRKAGLAKPVPAQAAADEWEEF</sequence>
<protein>
    <submittedName>
        <fullName evidence="8">Methyl-accepting chemotaxis protein</fullName>
    </submittedName>
</protein>
<feature type="coiled-coil region" evidence="4">
    <location>
        <begin position="470"/>
        <end position="497"/>
    </location>
</feature>
<dbReference type="CDD" id="cd11386">
    <property type="entry name" value="MCP_signal"/>
    <property type="match status" value="1"/>
</dbReference>
<keyword evidence="6" id="KW-0812">Transmembrane</keyword>
<dbReference type="InterPro" id="IPR004089">
    <property type="entry name" value="MCPsignal_dom"/>
</dbReference>
<evidence type="ECO:0000256" key="2">
    <source>
        <dbReference type="ARBA" id="ARBA00029447"/>
    </source>
</evidence>
<dbReference type="SUPFAM" id="SSF58104">
    <property type="entry name" value="Methyl-accepting chemotaxis protein (MCP) signaling domain"/>
    <property type="match status" value="1"/>
</dbReference>
<evidence type="ECO:0000259" key="7">
    <source>
        <dbReference type="PROSITE" id="PS50111"/>
    </source>
</evidence>
<dbReference type="EMBL" id="JAAQOM010000011">
    <property type="protein sequence ID" value="NIA55564.1"/>
    <property type="molecule type" value="Genomic_DNA"/>
</dbReference>
<dbReference type="Proteomes" id="UP000716322">
    <property type="component" value="Unassembled WGS sequence"/>
</dbReference>
<keyword evidence="3" id="KW-0807">Transducer</keyword>
<keyword evidence="1" id="KW-0488">Methylation</keyword>
<dbReference type="InterPro" id="IPR051310">
    <property type="entry name" value="MCP_chemotaxis"/>
</dbReference>
<keyword evidence="6" id="KW-1133">Transmembrane helix</keyword>
<feature type="region of interest" description="Disordered" evidence="5">
    <location>
        <begin position="520"/>
        <end position="542"/>
    </location>
</feature>
<keyword evidence="6" id="KW-0472">Membrane</keyword>
<evidence type="ECO:0000256" key="5">
    <source>
        <dbReference type="SAM" id="MobiDB-lite"/>
    </source>
</evidence>
<evidence type="ECO:0000256" key="3">
    <source>
        <dbReference type="PROSITE-ProRule" id="PRU00284"/>
    </source>
</evidence>
<evidence type="ECO:0000256" key="6">
    <source>
        <dbReference type="SAM" id="Phobius"/>
    </source>
</evidence>
<dbReference type="PROSITE" id="PS50111">
    <property type="entry name" value="CHEMOTAXIS_TRANSDUC_2"/>
    <property type="match status" value="1"/>
</dbReference>
<dbReference type="InterPro" id="IPR024478">
    <property type="entry name" value="HlyB_4HB_MCP"/>
</dbReference>
<evidence type="ECO:0000313" key="8">
    <source>
        <dbReference type="EMBL" id="NIA55564.1"/>
    </source>
</evidence>
<gene>
    <name evidence="8" type="ORF">HAV22_18170</name>
</gene>
<evidence type="ECO:0000313" key="9">
    <source>
        <dbReference type="Proteomes" id="UP000716322"/>
    </source>
</evidence>
<feature type="compositionally biased region" description="Pro residues" evidence="5">
    <location>
        <begin position="524"/>
        <end position="535"/>
    </location>
</feature>
<evidence type="ECO:0000256" key="1">
    <source>
        <dbReference type="ARBA" id="ARBA00022481"/>
    </source>
</evidence>
<dbReference type="SMART" id="SM00283">
    <property type="entry name" value="MA"/>
    <property type="match status" value="1"/>
</dbReference>
<reference evidence="8 9" key="1">
    <citation type="submission" date="2020-03" db="EMBL/GenBank/DDBJ databases">
        <title>Genome sequence of strain Massilia sp. TW-1.</title>
        <authorList>
            <person name="Chaudhary D.K."/>
        </authorList>
    </citation>
    <scope>NUCLEOTIDE SEQUENCE [LARGE SCALE GENOMIC DNA]</scope>
    <source>
        <strain evidence="8 9">TW-1</strain>
    </source>
</reference>
<feature type="transmembrane region" description="Helical" evidence="6">
    <location>
        <begin position="190"/>
        <end position="212"/>
    </location>
</feature>
<comment type="similarity">
    <text evidence="2">Belongs to the methyl-accepting chemotaxis (MCP) protein family.</text>
</comment>
<keyword evidence="4" id="KW-0175">Coiled coil</keyword>
<dbReference type="PANTHER" id="PTHR43531">
    <property type="entry name" value="PROTEIN ICFG"/>
    <property type="match status" value="1"/>
</dbReference>
<feature type="transmembrane region" description="Helical" evidence="6">
    <location>
        <begin position="6"/>
        <end position="30"/>
    </location>
</feature>
<accession>A0ABX0PE15</accession>
<dbReference type="InterPro" id="IPR004090">
    <property type="entry name" value="Chemotax_Me-accpt_rcpt"/>
</dbReference>
<dbReference type="Pfam" id="PF12729">
    <property type="entry name" value="4HB_MCP_1"/>
    <property type="match status" value="1"/>
</dbReference>
<name>A0ABX0PE15_9BURK</name>